<name>A0A1C4CX44_9ENTR</name>
<dbReference type="EMBL" id="FMAY01000009">
    <property type="protein sequence ID" value="SCC23633.1"/>
    <property type="molecule type" value="Genomic_DNA"/>
</dbReference>
<dbReference type="AlphaFoldDB" id="A0A1C4CX44"/>
<dbReference type="Proteomes" id="UP000198975">
    <property type="component" value="Unassembled WGS sequence"/>
</dbReference>
<reference evidence="2" key="1">
    <citation type="submission" date="2016-08" db="EMBL/GenBank/DDBJ databases">
        <authorList>
            <person name="Varghese N."/>
            <person name="Submissions Spin"/>
        </authorList>
    </citation>
    <scope>NUCLEOTIDE SEQUENCE [LARGE SCALE GENOMIC DNA]</scope>
    <source>
        <strain evidence="2">REICA_082</strain>
    </source>
</reference>
<evidence type="ECO:0000313" key="2">
    <source>
        <dbReference type="Proteomes" id="UP000198975"/>
    </source>
</evidence>
<accession>A0A1C4CX44</accession>
<sequence length="583" mass="65170">MYKGYPDFQQIITSDDHLFVADYQQDGVFYLYPQSSAILATEPPPLAFALDIIRSYSLQVIYGKLAFTCQLQFADKTTLVNFSRQHPDSSIRVLPVSPDQLGFSAPPDHASTLTDKPYDPTWYAAQDIQFIVLLDVYSAALIEKVLRDGITGFRARMDGGVIGVSPRLDYTVDTNVKTLIGVLADNVPGSERLADNRVIFNYLQLAGYLAEHLTRLPLSITPVLTSTDPELIRLFSQALLDRLYNRYGQPWSGPVDSNTPWIGLKTPNDGHDVIELFREELTRRPLCFTLDPFAAAQQIAKVDINAILHYPEPLPMPDGKLTFNLFYTWPPGLSDGVNIDVQITIPAGLLYPTEQTKTLLLQATTTHLTCEFYNNNPDETGSYHYQVRMTWSGEHGRQFLIGERTPFSGNTLVLGYNALPCPFLTINIDPGFASSCRVSGIFHSQDKEVPLLLTEKAQWFSYPLLDKADHAQLSAEQLSGPGVVPLPTPVMLSTTIGAWCFPQFGAQCALITVHFPSTMPYVELLFQAQGRDDDQAHAFTHSQPTFEYRWIVTSIFAAGFRYRRPAGEWSDYVSGDQTIDIEA</sequence>
<gene>
    <name evidence="1" type="ORF">GA0061071_10972</name>
</gene>
<organism evidence="1 2">
    <name type="scientific">Kosakonia oryzendophytica</name>
    <dbReference type="NCBI Taxonomy" id="1005665"/>
    <lineage>
        <taxon>Bacteria</taxon>
        <taxon>Pseudomonadati</taxon>
        <taxon>Pseudomonadota</taxon>
        <taxon>Gammaproteobacteria</taxon>
        <taxon>Enterobacterales</taxon>
        <taxon>Enterobacteriaceae</taxon>
        <taxon>Kosakonia</taxon>
    </lineage>
</organism>
<dbReference type="OrthoDB" id="6492506at2"/>
<evidence type="ECO:0000313" key="1">
    <source>
        <dbReference type="EMBL" id="SCC23633.1"/>
    </source>
</evidence>
<protein>
    <submittedName>
        <fullName evidence="1">Uncharacterized protein</fullName>
    </submittedName>
</protein>
<keyword evidence="2" id="KW-1185">Reference proteome</keyword>
<dbReference type="RefSeq" id="WP_088237470.1">
    <property type="nucleotide sequence ID" value="NZ_FMAY01000009.1"/>
</dbReference>
<proteinExistence type="predicted"/>